<sequence>MRVIAFYFYLNLNKNGGTEWVAGKSNNRGPRKTKSQHLSTLRTLFAVSIFQNIVMESCTKDDVNKKNSLIPMMISNPNAFDCCICFQPLTIPVFQCDNGHIVCSTCCPNLGNKCDKCSKRISLKRCRAFDNLLQYIKMPCPNEKYGCKETISYSKTRKHEEECIYVPCYCPLSGCDFVASSEVLFDHFNHKHGDSRIHFSYGSSFVVSLKSNDEVIVLQEHTNGKLLVLNNSEVHLGNAVNISCIGPNSSESRYSYDISATSQIGCLKLQYVTKNIQQSTLATHSSEFLLIPFGYFEPLKLEICITPKIQIFVRRGNGKMTLLKVVISDKIADLKEKYMNVEGIPVNQQRLMFGRKQLDDDNCTIADYNIQENSIIYLTCPAS</sequence>
<protein>
    <submittedName>
        <fullName evidence="1">Uncharacterized protein</fullName>
    </submittedName>
</protein>
<name>A0ACB0K9J1_TRIPR</name>
<evidence type="ECO:0000313" key="2">
    <source>
        <dbReference type="Proteomes" id="UP001177021"/>
    </source>
</evidence>
<reference evidence="1" key="1">
    <citation type="submission" date="2023-10" db="EMBL/GenBank/DDBJ databases">
        <authorList>
            <person name="Rodriguez Cubillos JULIANA M."/>
            <person name="De Vega J."/>
        </authorList>
    </citation>
    <scope>NUCLEOTIDE SEQUENCE</scope>
</reference>
<comment type="caution">
    <text evidence="1">The sequence shown here is derived from an EMBL/GenBank/DDBJ whole genome shotgun (WGS) entry which is preliminary data.</text>
</comment>
<evidence type="ECO:0000313" key="1">
    <source>
        <dbReference type="EMBL" id="CAJ2652951.1"/>
    </source>
</evidence>
<dbReference type="EMBL" id="CASHSV030000206">
    <property type="protein sequence ID" value="CAJ2652951.1"/>
    <property type="molecule type" value="Genomic_DNA"/>
</dbReference>
<organism evidence="1 2">
    <name type="scientific">Trifolium pratense</name>
    <name type="common">Red clover</name>
    <dbReference type="NCBI Taxonomy" id="57577"/>
    <lineage>
        <taxon>Eukaryota</taxon>
        <taxon>Viridiplantae</taxon>
        <taxon>Streptophyta</taxon>
        <taxon>Embryophyta</taxon>
        <taxon>Tracheophyta</taxon>
        <taxon>Spermatophyta</taxon>
        <taxon>Magnoliopsida</taxon>
        <taxon>eudicotyledons</taxon>
        <taxon>Gunneridae</taxon>
        <taxon>Pentapetalae</taxon>
        <taxon>rosids</taxon>
        <taxon>fabids</taxon>
        <taxon>Fabales</taxon>
        <taxon>Fabaceae</taxon>
        <taxon>Papilionoideae</taxon>
        <taxon>50 kb inversion clade</taxon>
        <taxon>NPAAA clade</taxon>
        <taxon>Hologalegina</taxon>
        <taxon>IRL clade</taxon>
        <taxon>Trifolieae</taxon>
        <taxon>Trifolium</taxon>
    </lineage>
</organism>
<accession>A0ACB0K9J1</accession>
<keyword evidence="2" id="KW-1185">Reference proteome</keyword>
<proteinExistence type="predicted"/>
<dbReference type="Proteomes" id="UP001177021">
    <property type="component" value="Unassembled WGS sequence"/>
</dbReference>
<gene>
    <name evidence="1" type="ORF">MILVUS5_LOCUS20363</name>
</gene>